<feature type="non-terminal residue" evidence="1">
    <location>
        <position position="29"/>
    </location>
</feature>
<dbReference type="Proteomes" id="UP000007800">
    <property type="component" value="Unassembled WGS sequence"/>
</dbReference>
<dbReference type="AlphaFoldDB" id="C5K5M9"/>
<sequence length="29" mass="3047">MDRNGINASLGEKAAILRRFDPMGSGVIG</sequence>
<protein>
    <submittedName>
        <fullName evidence="1">Uncharacterized protein</fullName>
    </submittedName>
</protein>
<reference evidence="1 2" key="1">
    <citation type="submission" date="2008-07" db="EMBL/GenBank/DDBJ databases">
        <authorList>
            <person name="El-Sayed N."/>
            <person name="Caler E."/>
            <person name="Inman J."/>
            <person name="Amedeo P."/>
            <person name="Hass B."/>
            <person name="Wortman J."/>
        </authorList>
    </citation>
    <scope>NUCLEOTIDE SEQUENCE [LARGE SCALE GENOMIC DNA]</scope>
    <source>
        <strain evidence="2">ATCC 50983 / TXsc</strain>
    </source>
</reference>
<keyword evidence="2" id="KW-1185">Reference proteome</keyword>
<evidence type="ECO:0000313" key="2">
    <source>
        <dbReference type="Proteomes" id="UP000007800"/>
    </source>
</evidence>
<evidence type="ECO:0000313" key="1">
    <source>
        <dbReference type="EMBL" id="EER20186.1"/>
    </source>
</evidence>
<accession>C5K5M9</accession>
<gene>
    <name evidence="1" type="ORF">Pmar_PMAR015174</name>
</gene>
<proteinExistence type="predicted"/>
<organism evidence="2">
    <name type="scientific">Perkinsus marinus (strain ATCC 50983 / TXsc)</name>
    <dbReference type="NCBI Taxonomy" id="423536"/>
    <lineage>
        <taxon>Eukaryota</taxon>
        <taxon>Sar</taxon>
        <taxon>Alveolata</taxon>
        <taxon>Perkinsozoa</taxon>
        <taxon>Perkinsea</taxon>
        <taxon>Perkinsida</taxon>
        <taxon>Perkinsidae</taxon>
        <taxon>Perkinsus</taxon>
    </lineage>
</organism>
<dbReference type="GeneID" id="9053733"/>
<dbReference type="RefSeq" id="XP_002788390.1">
    <property type="nucleotide sequence ID" value="XM_002788344.1"/>
</dbReference>
<name>C5K5M9_PERM5</name>
<dbReference type="InParanoid" id="C5K5M9"/>
<dbReference type="EMBL" id="GG670703">
    <property type="protein sequence ID" value="EER20186.1"/>
    <property type="molecule type" value="Genomic_DNA"/>
</dbReference>